<evidence type="ECO:0000256" key="6">
    <source>
        <dbReference type="ARBA" id="ARBA00022771"/>
    </source>
</evidence>
<feature type="compositionally biased region" description="Polar residues" evidence="13">
    <location>
        <begin position="32"/>
        <end position="49"/>
    </location>
</feature>
<dbReference type="Gene3D" id="3.40.630.30">
    <property type="match status" value="1"/>
</dbReference>
<evidence type="ECO:0000256" key="12">
    <source>
        <dbReference type="RuleBase" id="RU361211"/>
    </source>
</evidence>
<gene>
    <name evidence="15" type="ORF">CANCADRAFT_32988</name>
</gene>
<evidence type="ECO:0000256" key="13">
    <source>
        <dbReference type="SAM" id="MobiDB-lite"/>
    </source>
</evidence>
<dbReference type="FunFam" id="3.30.60.60:FF:000001">
    <property type="entry name" value="Histone acetyltransferase"/>
    <property type="match status" value="1"/>
</dbReference>
<sequence>MASRVLRSRNENGIVGPPVELPMSRSGRVLRSRSNVPTTRDQRVSVTPETQHHRSSRSHSFVENSQPPAIKRQRSRSRGVSEDIESSGQHLVDYWITPSSCIVAVKMHPRLLRMLEYSTARDSYAPYHVDLLPHPPDPASYSAHEEPYYGLLKQPDSNRTETALTFETYTQFQTTYFAAQLQRLQRLRSDPDSKWLYYEEQSAPEKRKGSQAGSIVQPASKVKCIRFGDYEIETWYSAPYPEEYSCMGLLYICEYCLKYFNNDYVAWRHELKCSFHRPPGSEIYRDGDISVFEIDGKKEQLYCQNLCLLSRLFLGSKTLYYDVEPFMFYVLTEYNTSGYHFVGYFSKEKRSIALYNVSCILTLPIHQRKGYGSFLIEFSYLLSRSEKRLGTPEKPLSEMGLLSYRAYWKYVIAKYLQQRPEGQAVAINDICRETCMMPDNVISAMESLNALLKDPYTGRYAIRVDRELIDSIVEAWETKNYRRVDPAKLIWTPLILNRHGGIWLPEGIQPDTSSYELDEVDIPAWRYELVYPQTDTRQRPSWMAAYGYSNATRRTSMAAKRIRIEDEDDEDEDEGPEDDLSLDSDSKNDEDYSEVEDEDDADEDADEDAEDEE</sequence>
<dbReference type="GO" id="GO:0006357">
    <property type="term" value="P:regulation of transcription by RNA polymerase II"/>
    <property type="evidence" value="ECO:0007669"/>
    <property type="project" value="TreeGrafter"/>
</dbReference>
<name>A0A1E4T9G6_9ASCO</name>
<dbReference type="GO" id="GO:0004402">
    <property type="term" value="F:histone acetyltransferase activity"/>
    <property type="evidence" value="ECO:0007669"/>
    <property type="project" value="InterPro"/>
</dbReference>
<accession>A0A1E4T9G6</accession>
<evidence type="ECO:0000256" key="10">
    <source>
        <dbReference type="ARBA" id="ARBA00023242"/>
    </source>
</evidence>
<keyword evidence="16" id="KW-1185">Reference proteome</keyword>
<dbReference type="InterPro" id="IPR016181">
    <property type="entry name" value="Acyl_CoA_acyltransferase"/>
</dbReference>
<comment type="similarity">
    <text evidence="2 12">Belongs to the MYST (SAS/MOZ) family.</text>
</comment>
<evidence type="ECO:0000256" key="9">
    <source>
        <dbReference type="ARBA" id="ARBA00022990"/>
    </source>
</evidence>
<feature type="compositionally biased region" description="Polar residues" evidence="13">
    <location>
        <begin position="58"/>
        <end position="67"/>
    </location>
</feature>
<evidence type="ECO:0000256" key="2">
    <source>
        <dbReference type="ARBA" id="ARBA00010107"/>
    </source>
</evidence>
<dbReference type="PROSITE" id="PS51726">
    <property type="entry name" value="MYST_HAT"/>
    <property type="match status" value="1"/>
</dbReference>
<evidence type="ECO:0000256" key="11">
    <source>
        <dbReference type="PIRSR" id="PIRSR602717-51"/>
    </source>
</evidence>
<dbReference type="InterPro" id="IPR050603">
    <property type="entry name" value="MYST_HAT"/>
</dbReference>
<feature type="active site" description="Proton donor/acceptor" evidence="11">
    <location>
        <position position="393"/>
    </location>
</feature>
<evidence type="ECO:0000256" key="3">
    <source>
        <dbReference type="ARBA" id="ARBA00013184"/>
    </source>
</evidence>
<evidence type="ECO:0000256" key="4">
    <source>
        <dbReference type="ARBA" id="ARBA00022679"/>
    </source>
</evidence>
<comment type="catalytic activity">
    <reaction evidence="12">
        <text>L-lysyl-[protein] + acetyl-CoA = N(6)-acetyl-L-lysyl-[protein] + CoA + H(+)</text>
        <dbReference type="Rhea" id="RHEA:45948"/>
        <dbReference type="Rhea" id="RHEA-COMP:9752"/>
        <dbReference type="Rhea" id="RHEA-COMP:10731"/>
        <dbReference type="ChEBI" id="CHEBI:15378"/>
        <dbReference type="ChEBI" id="CHEBI:29969"/>
        <dbReference type="ChEBI" id="CHEBI:57287"/>
        <dbReference type="ChEBI" id="CHEBI:57288"/>
        <dbReference type="ChEBI" id="CHEBI:61930"/>
        <dbReference type="EC" id="2.3.1.48"/>
    </reaction>
</comment>
<organism evidence="15 16">
    <name type="scientific">Tortispora caseinolytica NRRL Y-17796</name>
    <dbReference type="NCBI Taxonomy" id="767744"/>
    <lineage>
        <taxon>Eukaryota</taxon>
        <taxon>Fungi</taxon>
        <taxon>Dikarya</taxon>
        <taxon>Ascomycota</taxon>
        <taxon>Saccharomycotina</taxon>
        <taxon>Trigonopsidomycetes</taxon>
        <taxon>Trigonopsidales</taxon>
        <taxon>Trigonopsidaceae</taxon>
        <taxon>Tortispora</taxon>
    </lineage>
</organism>
<dbReference type="InterPro" id="IPR036388">
    <property type="entry name" value="WH-like_DNA-bd_sf"/>
</dbReference>
<reference evidence="16" key="1">
    <citation type="submission" date="2016-02" db="EMBL/GenBank/DDBJ databases">
        <title>Comparative genomics of biotechnologically important yeasts.</title>
        <authorList>
            <consortium name="DOE Joint Genome Institute"/>
            <person name="Riley R."/>
            <person name="Haridas S."/>
            <person name="Wolfe K.H."/>
            <person name="Lopes M.R."/>
            <person name="Hittinger C.T."/>
            <person name="Goker M."/>
            <person name="Salamov A."/>
            <person name="Wisecaver J."/>
            <person name="Long T.M."/>
            <person name="Aerts A.L."/>
            <person name="Barry K."/>
            <person name="Choi C."/>
            <person name="Clum A."/>
            <person name="Coughlan A.Y."/>
            <person name="Deshpande S."/>
            <person name="Douglass A.P."/>
            <person name="Hanson S.J."/>
            <person name="Klenk H.-P."/>
            <person name="Labutti K."/>
            <person name="Lapidus A."/>
            <person name="Lindquist E."/>
            <person name="Lipzen A."/>
            <person name="Meier-Kolthoff J.P."/>
            <person name="Ohm R.A."/>
            <person name="Otillar R.P."/>
            <person name="Pangilinan J."/>
            <person name="Peng Y."/>
            <person name="Rokas A."/>
            <person name="Rosa C.A."/>
            <person name="Scheuner C."/>
            <person name="Sibirny A.A."/>
            <person name="Slot J.C."/>
            <person name="Stielow J.B."/>
            <person name="Sun H."/>
            <person name="Kurtzman C.P."/>
            <person name="Blackwell M."/>
            <person name="Jeffries T.W."/>
            <person name="Grigoriev I.V."/>
        </authorList>
    </citation>
    <scope>NUCLEOTIDE SEQUENCE [LARGE SCALE GENOMIC DNA]</scope>
    <source>
        <strain evidence="16">NRRL Y-17796</strain>
    </source>
</reference>
<dbReference type="GO" id="GO:0003712">
    <property type="term" value="F:transcription coregulator activity"/>
    <property type="evidence" value="ECO:0007669"/>
    <property type="project" value="TreeGrafter"/>
</dbReference>
<keyword evidence="7" id="KW-0862">Zinc</keyword>
<feature type="compositionally biased region" description="Acidic residues" evidence="13">
    <location>
        <begin position="591"/>
        <end position="613"/>
    </location>
</feature>
<evidence type="ECO:0000259" key="14">
    <source>
        <dbReference type="PROSITE" id="PS51726"/>
    </source>
</evidence>
<dbReference type="AlphaFoldDB" id="A0A1E4T9G6"/>
<evidence type="ECO:0000313" key="16">
    <source>
        <dbReference type="Proteomes" id="UP000095023"/>
    </source>
</evidence>
<dbReference type="Gene3D" id="3.30.60.60">
    <property type="entry name" value="N-acetyl transferase-like"/>
    <property type="match status" value="1"/>
</dbReference>
<feature type="compositionally biased region" description="Acidic residues" evidence="13">
    <location>
        <begin position="565"/>
        <end position="582"/>
    </location>
</feature>
<keyword evidence="10 12" id="KW-0539">Nucleus</keyword>
<proteinExistence type="inferred from homology"/>
<feature type="region of interest" description="Disordered" evidence="13">
    <location>
        <begin position="1"/>
        <end position="84"/>
    </location>
</feature>
<evidence type="ECO:0000313" key="15">
    <source>
        <dbReference type="EMBL" id="ODV88371.1"/>
    </source>
</evidence>
<evidence type="ECO:0000256" key="1">
    <source>
        <dbReference type="ARBA" id="ARBA00004123"/>
    </source>
</evidence>
<dbReference type="GO" id="GO:0003682">
    <property type="term" value="F:chromatin binding"/>
    <property type="evidence" value="ECO:0007669"/>
    <property type="project" value="TreeGrafter"/>
</dbReference>
<dbReference type="Pfam" id="PF17772">
    <property type="entry name" value="zf-MYST"/>
    <property type="match status" value="1"/>
</dbReference>
<protein>
    <recommendedName>
        <fullName evidence="3 12">Histone acetyltransferase</fullName>
        <ecNumber evidence="3 12">2.3.1.48</ecNumber>
    </recommendedName>
</protein>
<evidence type="ECO:0000256" key="7">
    <source>
        <dbReference type="ARBA" id="ARBA00022833"/>
    </source>
</evidence>
<dbReference type="Proteomes" id="UP000095023">
    <property type="component" value="Unassembled WGS sequence"/>
</dbReference>
<dbReference type="OrthoDB" id="787137at2759"/>
<dbReference type="PANTHER" id="PTHR10615">
    <property type="entry name" value="HISTONE ACETYLTRANSFERASE"/>
    <property type="match status" value="1"/>
</dbReference>
<keyword evidence="4" id="KW-0808">Transferase</keyword>
<dbReference type="GO" id="GO:1990467">
    <property type="term" value="C:NuA3a histone acetyltransferase complex"/>
    <property type="evidence" value="ECO:0007669"/>
    <property type="project" value="TreeGrafter"/>
</dbReference>
<dbReference type="InterPro" id="IPR002717">
    <property type="entry name" value="HAT_MYST-type"/>
</dbReference>
<keyword evidence="5" id="KW-0479">Metal-binding</keyword>
<evidence type="ECO:0000256" key="5">
    <source>
        <dbReference type="ARBA" id="ARBA00022723"/>
    </source>
</evidence>
<dbReference type="PANTHER" id="PTHR10615:SF161">
    <property type="entry name" value="HISTONE ACETYLTRANSFERASE KAT7"/>
    <property type="match status" value="1"/>
</dbReference>
<dbReference type="Gene3D" id="1.10.10.10">
    <property type="entry name" value="Winged helix-like DNA-binding domain superfamily/Winged helix DNA-binding domain"/>
    <property type="match status" value="1"/>
</dbReference>
<dbReference type="GO" id="GO:0031507">
    <property type="term" value="P:heterochromatin formation"/>
    <property type="evidence" value="ECO:0007669"/>
    <property type="project" value="UniProtKB-ARBA"/>
</dbReference>
<evidence type="ECO:0000256" key="8">
    <source>
        <dbReference type="ARBA" id="ARBA00022853"/>
    </source>
</evidence>
<dbReference type="EC" id="2.3.1.48" evidence="3 12"/>
<dbReference type="Pfam" id="PF01853">
    <property type="entry name" value="MOZ_SAS"/>
    <property type="match status" value="1"/>
</dbReference>
<dbReference type="GO" id="GO:0005634">
    <property type="term" value="C:nucleus"/>
    <property type="evidence" value="ECO:0007669"/>
    <property type="project" value="UniProtKB-SubCell"/>
</dbReference>
<keyword evidence="6" id="KW-0863">Zinc-finger</keyword>
<feature type="domain" description="MYST-type HAT" evidence="14">
    <location>
        <begin position="217"/>
        <end position="493"/>
    </location>
</feature>
<dbReference type="EMBL" id="KV453844">
    <property type="protein sequence ID" value="ODV88371.1"/>
    <property type="molecule type" value="Genomic_DNA"/>
</dbReference>
<keyword evidence="8" id="KW-0156">Chromatin regulator</keyword>
<dbReference type="SUPFAM" id="SSF55729">
    <property type="entry name" value="Acyl-CoA N-acyltransferases (Nat)"/>
    <property type="match status" value="1"/>
</dbReference>
<keyword evidence="9" id="KW-0007">Acetylation</keyword>
<dbReference type="InterPro" id="IPR040706">
    <property type="entry name" value="Zf-MYST"/>
</dbReference>
<dbReference type="GO" id="GO:0008270">
    <property type="term" value="F:zinc ion binding"/>
    <property type="evidence" value="ECO:0007669"/>
    <property type="project" value="UniProtKB-KW"/>
</dbReference>
<comment type="subcellular location">
    <subcellularLocation>
        <location evidence="1 12">Nucleus</location>
    </subcellularLocation>
</comment>
<feature type="region of interest" description="Disordered" evidence="13">
    <location>
        <begin position="559"/>
        <end position="613"/>
    </location>
</feature>
<dbReference type="FunFam" id="3.40.630.30:FF:000001">
    <property type="entry name" value="Histone acetyltransferase"/>
    <property type="match status" value="1"/>
</dbReference>